<evidence type="ECO:0000313" key="3">
    <source>
        <dbReference type="Proteomes" id="UP001196413"/>
    </source>
</evidence>
<evidence type="ECO:0000313" key="2">
    <source>
        <dbReference type="EMBL" id="KAJ1356748.1"/>
    </source>
</evidence>
<dbReference type="AlphaFoldDB" id="A0AAD5MIH2"/>
<reference evidence="2" key="1">
    <citation type="submission" date="2021-06" db="EMBL/GenBank/DDBJ databases">
        <title>Parelaphostrongylus tenuis whole genome reference sequence.</title>
        <authorList>
            <person name="Garwood T.J."/>
            <person name="Larsen P.A."/>
            <person name="Fountain-Jones N.M."/>
            <person name="Garbe J.R."/>
            <person name="Macchietto M.G."/>
            <person name="Kania S.A."/>
            <person name="Gerhold R.W."/>
            <person name="Richards J.E."/>
            <person name="Wolf T.M."/>
        </authorList>
    </citation>
    <scope>NUCLEOTIDE SEQUENCE</scope>
    <source>
        <strain evidence="2">MNPRO001-30</strain>
        <tissue evidence="2">Meninges</tissue>
    </source>
</reference>
<feature type="signal peptide" evidence="1">
    <location>
        <begin position="1"/>
        <end position="17"/>
    </location>
</feature>
<dbReference type="Proteomes" id="UP001196413">
    <property type="component" value="Unassembled WGS sequence"/>
</dbReference>
<dbReference type="Pfam" id="PF17305">
    <property type="entry name" value="DUF5354"/>
    <property type="match status" value="1"/>
</dbReference>
<comment type="caution">
    <text evidence="2">The sequence shown here is derived from an EMBL/GenBank/DDBJ whole genome shotgun (WGS) entry which is preliminary data.</text>
</comment>
<dbReference type="InterPro" id="IPR035291">
    <property type="entry name" value="DUF5354"/>
</dbReference>
<keyword evidence="3" id="KW-1185">Reference proteome</keyword>
<proteinExistence type="predicted"/>
<dbReference type="EMBL" id="JAHQIW010002873">
    <property type="protein sequence ID" value="KAJ1356748.1"/>
    <property type="molecule type" value="Genomic_DNA"/>
</dbReference>
<name>A0AAD5MIH2_PARTN</name>
<keyword evidence="1" id="KW-0732">Signal</keyword>
<feature type="chain" id="PRO_5042114972" evidence="1">
    <location>
        <begin position="18"/>
        <end position="131"/>
    </location>
</feature>
<sequence>MLYLVVLILGFIPFSHTLTCFENDDKGNIKEVQSKEWRYCGLIPESGHTKGRLFGVGDGEETLTGFDIIFQQSNALYKVLTVCVYEKYDLGSVSPHLGGAEFLFRCMCNYDRCNSHRTFAAYLNNMKRDNA</sequence>
<organism evidence="2 3">
    <name type="scientific">Parelaphostrongylus tenuis</name>
    <name type="common">Meningeal worm</name>
    <dbReference type="NCBI Taxonomy" id="148309"/>
    <lineage>
        <taxon>Eukaryota</taxon>
        <taxon>Metazoa</taxon>
        <taxon>Ecdysozoa</taxon>
        <taxon>Nematoda</taxon>
        <taxon>Chromadorea</taxon>
        <taxon>Rhabditida</taxon>
        <taxon>Rhabditina</taxon>
        <taxon>Rhabditomorpha</taxon>
        <taxon>Strongyloidea</taxon>
        <taxon>Metastrongylidae</taxon>
        <taxon>Parelaphostrongylus</taxon>
    </lineage>
</organism>
<evidence type="ECO:0000256" key="1">
    <source>
        <dbReference type="SAM" id="SignalP"/>
    </source>
</evidence>
<protein>
    <submittedName>
        <fullName evidence="2">Uncharacterized protein</fullName>
    </submittedName>
</protein>
<accession>A0AAD5MIH2</accession>
<gene>
    <name evidence="2" type="ORF">KIN20_014509</name>
</gene>